<dbReference type="RefSeq" id="WP_188977649.1">
    <property type="nucleotide sequence ID" value="NZ_BMPG01000002.1"/>
</dbReference>
<keyword evidence="3" id="KW-1185">Reference proteome</keyword>
<keyword evidence="1" id="KW-0812">Transmembrane</keyword>
<reference evidence="2" key="2">
    <citation type="submission" date="2020-09" db="EMBL/GenBank/DDBJ databases">
        <authorList>
            <person name="Sun Q."/>
            <person name="Ohkuma M."/>
        </authorList>
    </citation>
    <scope>NUCLEOTIDE SEQUENCE</scope>
    <source>
        <strain evidence="2">JCM 19596</strain>
    </source>
</reference>
<dbReference type="OrthoDB" id="118042at2157"/>
<feature type="transmembrane region" description="Helical" evidence="1">
    <location>
        <begin position="88"/>
        <end position="108"/>
    </location>
</feature>
<dbReference type="Proteomes" id="UP000607197">
    <property type="component" value="Unassembled WGS sequence"/>
</dbReference>
<keyword evidence="1" id="KW-1133">Transmembrane helix</keyword>
<protein>
    <recommendedName>
        <fullName evidence="4">Inner membrane protein</fullName>
    </recommendedName>
</protein>
<dbReference type="Pfam" id="PF04307">
    <property type="entry name" value="YdjM"/>
    <property type="match status" value="1"/>
</dbReference>
<feature type="transmembrane region" description="Helical" evidence="1">
    <location>
        <begin position="63"/>
        <end position="81"/>
    </location>
</feature>
<evidence type="ECO:0008006" key="4">
    <source>
        <dbReference type="Google" id="ProtNLM"/>
    </source>
</evidence>
<proteinExistence type="predicted"/>
<dbReference type="EMBL" id="BMPG01000002">
    <property type="protein sequence ID" value="GGL58300.1"/>
    <property type="molecule type" value="Genomic_DNA"/>
</dbReference>
<evidence type="ECO:0000313" key="2">
    <source>
        <dbReference type="EMBL" id="GGL58300.1"/>
    </source>
</evidence>
<accession>A0A830FBL2</accession>
<evidence type="ECO:0000256" key="1">
    <source>
        <dbReference type="SAM" id="Phobius"/>
    </source>
</evidence>
<organism evidence="2 3">
    <name type="scientific">Halocalculus aciditolerans</name>
    <dbReference type="NCBI Taxonomy" id="1383812"/>
    <lineage>
        <taxon>Archaea</taxon>
        <taxon>Methanobacteriati</taxon>
        <taxon>Methanobacteriota</taxon>
        <taxon>Stenosarchaea group</taxon>
        <taxon>Halobacteria</taxon>
        <taxon>Halobacteriales</taxon>
        <taxon>Halobacteriaceae</taxon>
        <taxon>Halocalculus</taxon>
    </lineage>
</organism>
<gene>
    <name evidence="2" type="ORF">GCM10009039_15700</name>
</gene>
<feature type="transmembrane region" description="Helical" evidence="1">
    <location>
        <begin position="138"/>
        <end position="159"/>
    </location>
</feature>
<name>A0A830FBL2_9EURY</name>
<dbReference type="AlphaFoldDB" id="A0A830FBL2"/>
<evidence type="ECO:0000313" key="3">
    <source>
        <dbReference type="Proteomes" id="UP000607197"/>
    </source>
</evidence>
<comment type="caution">
    <text evidence="2">The sequence shown here is derived from an EMBL/GenBank/DDBJ whole genome shotgun (WGS) entry which is preliminary data.</text>
</comment>
<sequence length="160" mass="16569">MYRTGHYGVSLLVYAPVLGVLLLLDRRAFAAAGLIGMLALARVPDYDQSIPFVRHRGPTHTFAFAWLVGVLLALAGAAVAPNTTLDRVALGGFGLLVGVLGITAHLAGDILTPAGIEPLWPFSRRNYSLHVATADNPIANYGLLAAGIAATVGVALSTAA</sequence>
<dbReference type="InterPro" id="IPR007404">
    <property type="entry name" value="YdjM-like"/>
</dbReference>
<reference evidence="2" key="1">
    <citation type="journal article" date="2014" name="Int. J. Syst. Evol. Microbiol.">
        <title>Complete genome sequence of Corynebacterium casei LMG S-19264T (=DSM 44701T), isolated from a smear-ripened cheese.</title>
        <authorList>
            <consortium name="US DOE Joint Genome Institute (JGI-PGF)"/>
            <person name="Walter F."/>
            <person name="Albersmeier A."/>
            <person name="Kalinowski J."/>
            <person name="Ruckert C."/>
        </authorList>
    </citation>
    <scope>NUCLEOTIDE SEQUENCE</scope>
    <source>
        <strain evidence="2">JCM 19596</strain>
    </source>
</reference>
<keyword evidence="1" id="KW-0472">Membrane</keyword>
<feature type="transmembrane region" description="Helical" evidence="1">
    <location>
        <begin position="6"/>
        <end position="23"/>
    </location>
</feature>